<proteinExistence type="predicted"/>
<dbReference type="Proteomes" id="UP000182284">
    <property type="component" value="Unassembled WGS sequence"/>
</dbReference>
<protein>
    <submittedName>
        <fullName evidence="1">Uncharacterized protein</fullName>
    </submittedName>
</protein>
<evidence type="ECO:0000313" key="1">
    <source>
        <dbReference type="EMBL" id="SDE94678.1"/>
    </source>
</evidence>
<accession>A0A1G7H2L9</accession>
<evidence type="ECO:0000313" key="2">
    <source>
        <dbReference type="Proteomes" id="UP000182284"/>
    </source>
</evidence>
<reference evidence="1 2" key="1">
    <citation type="submission" date="2016-10" db="EMBL/GenBank/DDBJ databases">
        <authorList>
            <person name="de Groot N.N."/>
        </authorList>
    </citation>
    <scope>NUCLEOTIDE SEQUENCE [LARGE SCALE GENOMIC DNA]</scope>
    <source>
        <strain evidence="1 2">DSM 27375</strain>
    </source>
</reference>
<sequence length="147" mass="16554">MVWNAIVQIETAEPAISQVQMHFLTEPSFRPDAETVSDQQHPDQQLGIDGGTAGVAVEIRQMGTDAAQVDKPVDRSQQVVLRDMILKRELVEKCCLCFLSRPHHRQTLPPVRRIESATYASIKHEFFNKIRPFLLMAGQCGPPTHKP</sequence>
<organism evidence="1 2">
    <name type="scientific">Celeribacter baekdonensis</name>
    <dbReference type="NCBI Taxonomy" id="875171"/>
    <lineage>
        <taxon>Bacteria</taxon>
        <taxon>Pseudomonadati</taxon>
        <taxon>Pseudomonadota</taxon>
        <taxon>Alphaproteobacteria</taxon>
        <taxon>Rhodobacterales</taxon>
        <taxon>Roseobacteraceae</taxon>
        <taxon>Celeribacter</taxon>
    </lineage>
</organism>
<gene>
    <name evidence="1" type="ORF">SAMN04488117_101836</name>
</gene>
<name>A0A1G7H2L9_9RHOB</name>
<dbReference type="EMBL" id="FNBL01000001">
    <property type="protein sequence ID" value="SDE94678.1"/>
    <property type="molecule type" value="Genomic_DNA"/>
</dbReference>
<dbReference type="AlphaFoldDB" id="A0A1G7H2L9"/>